<keyword evidence="4 6" id="KW-0418">Kinase</keyword>
<dbReference type="GO" id="GO:0006799">
    <property type="term" value="P:polyphosphate biosynthetic process"/>
    <property type="evidence" value="ECO:0007669"/>
    <property type="project" value="UniProtKB-UniRule"/>
</dbReference>
<gene>
    <name evidence="12" type="primary">ppk_1</name>
    <name evidence="6" type="synonym">ppk</name>
    <name evidence="12" type="ORF">NBRC110019_04010</name>
</gene>
<dbReference type="PANTHER" id="PTHR30218:SF0">
    <property type="entry name" value="POLYPHOSPHATE KINASE"/>
    <property type="match status" value="1"/>
</dbReference>
<keyword evidence="2 6" id="KW-0808">Transferase</keyword>
<feature type="binding site" evidence="6">
    <location>
        <position position="48"/>
    </location>
    <ligand>
        <name>ATP</name>
        <dbReference type="ChEBI" id="CHEBI:30616"/>
    </ligand>
</feature>
<dbReference type="Pfam" id="PF13089">
    <property type="entry name" value="PP_kinase_N"/>
    <property type="match status" value="1"/>
</dbReference>
<dbReference type="Pfam" id="PF02503">
    <property type="entry name" value="PP_kinase"/>
    <property type="match status" value="1"/>
</dbReference>
<keyword evidence="3 6" id="KW-0547">Nucleotide-binding</keyword>
<keyword evidence="5 6" id="KW-0067">ATP-binding</keyword>
<dbReference type="InterPro" id="IPR041108">
    <property type="entry name" value="PP_kinase_C_1"/>
</dbReference>
<dbReference type="AlphaFoldDB" id="A0A9W6B3Y9"/>
<comment type="catalytic activity">
    <reaction evidence="6 7">
        <text>[phosphate](n) + ATP = [phosphate](n+1) + ADP</text>
        <dbReference type="Rhea" id="RHEA:19573"/>
        <dbReference type="Rhea" id="RHEA-COMP:9859"/>
        <dbReference type="Rhea" id="RHEA-COMP:14280"/>
        <dbReference type="ChEBI" id="CHEBI:16838"/>
        <dbReference type="ChEBI" id="CHEBI:30616"/>
        <dbReference type="ChEBI" id="CHEBI:456216"/>
        <dbReference type="EC" id="2.7.4.1"/>
    </reaction>
</comment>
<feature type="binding site" evidence="6">
    <location>
        <position position="394"/>
    </location>
    <ligand>
        <name>Mg(2+)</name>
        <dbReference type="ChEBI" id="CHEBI:18420"/>
    </ligand>
</feature>
<dbReference type="CDD" id="cd09167">
    <property type="entry name" value="PLDc_EcPPK1_C2_like"/>
    <property type="match status" value="1"/>
</dbReference>
<feature type="binding site" evidence="6">
    <location>
        <position position="581"/>
    </location>
    <ligand>
        <name>ATP</name>
        <dbReference type="ChEBI" id="CHEBI:30616"/>
    </ligand>
</feature>
<proteinExistence type="inferred from homology"/>
<name>A0A9W6B3Y9_9FLAO</name>
<dbReference type="NCBIfam" id="NF003917">
    <property type="entry name" value="PRK05443.1-1"/>
    <property type="match status" value="1"/>
</dbReference>
<keyword evidence="1 6" id="KW-0597">Phosphoprotein</keyword>
<dbReference type="InterPro" id="IPR003414">
    <property type="entry name" value="PP_kinase"/>
</dbReference>
<dbReference type="InterPro" id="IPR036832">
    <property type="entry name" value="PPK_N_dom_sf"/>
</dbReference>
<dbReference type="GO" id="GO:0046872">
    <property type="term" value="F:metal ion binding"/>
    <property type="evidence" value="ECO:0007669"/>
    <property type="project" value="UniProtKB-KW"/>
</dbReference>
<dbReference type="PIRSF" id="PIRSF015589">
    <property type="entry name" value="PP_kinase"/>
    <property type="match status" value="1"/>
</dbReference>
<feature type="domain" description="Polyphosphate kinase C-terminal" evidence="11">
    <location>
        <begin position="321"/>
        <end position="482"/>
    </location>
</feature>
<accession>A0A9W6B3Y9</accession>
<comment type="similarity">
    <text evidence="6 7">Belongs to the polyphosphate kinase 1 (PPK1) family.</text>
</comment>
<dbReference type="NCBIfam" id="TIGR03705">
    <property type="entry name" value="poly_P_kin"/>
    <property type="match status" value="1"/>
</dbReference>
<dbReference type="InterPro" id="IPR024953">
    <property type="entry name" value="PP_kinase_middle"/>
</dbReference>
<dbReference type="SUPFAM" id="SSF143724">
    <property type="entry name" value="PHP14-like"/>
    <property type="match status" value="1"/>
</dbReference>
<evidence type="ECO:0000256" key="4">
    <source>
        <dbReference type="ARBA" id="ARBA00022777"/>
    </source>
</evidence>
<feature type="binding site" evidence="6">
    <location>
        <position position="364"/>
    </location>
    <ligand>
        <name>Mg(2+)</name>
        <dbReference type="ChEBI" id="CHEBI:18420"/>
    </ligand>
</feature>
<dbReference type="GO" id="GO:0008976">
    <property type="term" value="F:polyphosphate kinase activity"/>
    <property type="evidence" value="ECO:0007669"/>
    <property type="project" value="UniProtKB-UniRule"/>
</dbReference>
<comment type="cofactor">
    <cofactor evidence="6">
        <name>Mg(2+)</name>
        <dbReference type="ChEBI" id="CHEBI:18420"/>
    </cofactor>
</comment>
<feature type="active site" description="Phosphohistidine intermediate" evidence="6">
    <location>
        <position position="424"/>
    </location>
</feature>
<dbReference type="Gene3D" id="3.30.1840.10">
    <property type="entry name" value="Polyphosphate kinase middle domain"/>
    <property type="match status" value="1"/>
</dbReference>
<dbReference type="InterPro" id="IPR036830">
    <property type="entry name" value="PP_kinase_middle_dom_sf"/>
</dbReference>
<feature type="domain" description="Polyphosphate kinase middle" evidence="8">
    <location>
        <begin position="125"/>
        <end position="293"/>
    </location>
</feature>
<protein>
    <recommendedName>
        <fullName evidence="6 7">Polyphosphate kinase</fullName>
        <ecNumber evidence="6 7">2.7.4.1</ecNumber>
    </recommendedName>
    <alternativeName>
        <fullName evidence="6">ATP-polyphosphate phosphotransferase</fullName>
    </alternativeName>
    <alternativeName>
        <fullName evidence="6">Polyphosphoric acid kinase</fullName>
    </alternativeName>
</protein>
<dbReference type="SUPFAM" id="SSF140356">
    <property type="entry name" value="PPK N-terminal domain-like"/>
    <property type="match status" value="1"/>
</dbReference>
<comment type="PTM">
    <text evidence="6 7">An intermediate of this reaction is the autophosphorylated ppk in which a phosphate is covalently linked to a histidine residue through a N-P bond.</text>
</comment>
<evidence type="ECO:0000256" key="6">
    <source>
        <dbReference type="HAMAP-Rule" id="MF_00347"/>
    </source>
</evidence>
<dbReference type="SUPFAM" id="SSF56024">
    <property type="entry name" value="Phospholipase D/nuclease"/>
    <property type="match status" value="2"/>
</dbReference>
<keyword evidence="6" id="KW-0460">Magnesium</keyword>
<evidence type="ECO:0000256" key="5">
    <source>
        <dbReference type="ARBA" id="ARBA00022840"/>
    </source>
</evidence>
<evidence type="ECO:0000259" key="11">
    <source>
        <dbReference type="Pfam" id="PF17941"/>
    </source>
</evidence>
<feature type="domain" description="Polyphosphate kinase C-terminal" evidence="10">
    <location>
        <begin position="492"/>
        <end position="662"/>
    </location>
</feature>
<dbReference type="Proteomes" id="UP001143545">
    <property type="component" value="Unassembled WGS sequence"/>
</dbReference>
<comment type="caution">
    <text evidence="12">The sequence shown here is derived from an EMBL/GenBank/DDBJ whole genome shotgun (WGS) entry which is preliminary data.</text>
</comment>
<dbReference type="InterPro" id="IPR025200">
    <property type="entry name" value="PPK_C_dom2"/>
</dbReference>
<dbReference type="RefSeq" id="WP_281751825.1">
    <property type="nucleotide sequence ID" value="NZ_BRVP01000002.1"/>
</dbReference>
<dbReference type="EMBL" id="BRVP01000002">
    <property type="protein sequence ID" value="GLB51362.1"/>
    <property type="molecule type" value="Genomic_DNA"/>
</dbReference>
<organism evidence="12 13">
    <name type="scientific">Neptunitalea chrysea</name>
    <dbReference type="NCBI Taxonomy" id="1647581"/>
    <lineage>
        <taxon>Bacteria</taxon>
        <taxon>Pseudomonadati</taxon>
        <taxon>Bacteroidota</taxon>
        <taxon>Flavobacteriia</taxon>
        <taxon>Flavobacteriales</taxon>
        <taxon>Flavobacteriaceae</taxon>
        <taxon>Neptunitalea</taxon>
    </lineage>
</organism>
<feature type="domain" description="Polyphosphate kinase N-terminal" evidence="9">
    <location>
        <begin position="10"/>
        <end position="115"/>
    </location>
</feature>
<evidence type="ECO:0000313" key="12">
    <source>
        <dbReference type="EMBL" id="GLB51362.1"/>
    </source>
</evidence>
<feature type="binding site" evidence="6">
    <location>
        <position position="553"/>
    </location>
    <ligand>
        <name>ATP</name>
        <dbReference type="ChEBI" id="CHEBI:30616"/>
    </ligand>
</feature>
<dbReference type="Pfam" id="PF13090">
    <property type="entry name" value="PP_kinase_C"/>
    <property type="match status" value="1"/>
</dbReference>
<dbReference type="Gene3D" id="1.20.58.310">
    <property type="entry name" value="Polyphosphate kinase N-terminal domain"/>
    <property type="match status" value="1"/>
</dbReference>
<dbReference type="Pfam" id="PF17941">
    <property type="entry name" value="PP_kinase_C_1"/>
    <property type="match status" value="1"/>
</dbReference>
<comment type="function">
    <text evidence="6 7">Catalyzes the reversible transfer of the terminal phosphate of ATP to form a long-chain polyphosphate (polyP).</text>
</comment>
<dbReference type="GO" id="GO:0009358">
    <property type="term" value="C:polyphosphate kinase complex"/>
    <property type="evidence" value="ECO:0007669"/>
    <property type="project" value="InterPro"/>
</dbReference>
<dbReference type="PANTHER" id="PTHR30218">
    <property type="entry name" value="POLYPHOSPHATE KINASE"/>
    <property type="match status" value="1"/>
</dbReference>
<keyword evidence="6" id="KW-0479">Metal-binding</keyword>
<reference evidence="12" key="1">
    <citation type="submission" date="2022-07" db="EMBL/GenBank/DDBJ databases">
        <title>Taxonomy of Novel Oxalotrophic and Methylotrophic Bacteria.</title>
        <authorList>
            <person name="Sahin N."/>
            <person name="Tani A."/>
        </authorList>
    </citation>
    <scope>NUCLEOTIDE SEQUENCE</scope>
    <source>
        <strain evidence="12">AM327</strain>
    </source>
</reference>
<evidence type="ECO:0000259" key="9">
    <source>
        <dbReference type="Pfam" id="PF13089"/>
    </source>
</evidence>
<dbReference type="GO" id="GO:0005524">
    <property type="term" value="F:ATP binding"/>
    <property type="evidence" value="ECO:0007669"/>
    <property type="project" value="UniProtKB-KW"/>
</dbReference>
<evidence type="ECO:0000259" key="8">
    <source>
        <dbReference type="Pfam" id="PF02503"/>
    </source>
</evidence>
<evidence type="ECO:0000256" key="3">
    <source>
        <dbReference type="ARBA" id="ARBA00022741"/>
    </source>
</evidence>
<evidence type="ECO:0000256" key="1">
    <source>
        <dbReference type="ARBA" id="ARBA00022553"/>
    </source>
</evidence>
<dbReference type="InterPro" id="IPR025198">
    <property type="entry name" value="PPK_N_dom"/>
</dbReference>
<evidence type="ECO:0000256" key="2">
    <source>
        <dbReference type="ARBA" id="ARBA00022679"/>
    </source>
</evidence>
<evidence type="ECO:0000259" key="10">
    <source>
        <dbReference type="Pfam" id="PF13090"/>
    </source>
</evidence>
<feature type="binding site" evidence="6">
    <location>
        <position position="457"/>
    </location>
    <ligand>
        <name>ATP</name>
        <dbReference type="ChEBI" id="CHEBI:30616"/>
    </ligand>
</feature>
<evidence type="ECO:0000256" key="7">
    <source>
        <dbReference type="RuleBase" id="RU003800"/>
    </source>
</evidence>
<sequence length="673" mass="78604">MNIDIKEDHYLKRDVNWLYFNARVLQEAKDVKNPLFERIKFLAIFSSNLDEYFKVRVSNLRQIKKIDRFTRKKLHLRPNKTLKQVLKIVNEQQQEFGKIYKETILPELASNSIYFKSSNEYTENQKDFIENYFEEHYKKINILTTNESKLHLGDGELYYSILTTNNELKFVEIPSKDRFIQLPSESNTYIFTLIDDVIKYKINATYKDKIHEIGEIKLSRDAELYLDDDFNGELAEQIYEALSQREIGQPTRLLYDSSISKEHRKLLKENLGLGKVDLMPGGSYHNFSDFMKFKNPSHNKNLEYIAQPPLDHPVLSKSNDLFNTISQKDQIVHFPYQKFDYVSLFLQQAAEDPDVTHIKISLYRIAKTSALNNALIKATELGKNVTIFVEAQARFDEANNIEWGKTFSDKGAKVIYSIPNIKVHSKIFYIKRKERTKTKGYAFISTGNFNANTAKLYIDHGLFTANENITSDIESVFEVLEHNLIIPKTKHLLVSPFNTRVQFYTLIDNEIQNAREGKKAKITAKMNSLHDKRMIHKLYEASMAGVEIRLLIRGFCCLEPEVEGLSDNIYITSIVDRYLEHGRVYCFENGGDEIMFIGSADWMTRNLDYRIEVLTPIYDKDIYKELKCILNLQLNDNVKARVLDHNFSNSYVTNNKSKLRSQYEIYNFLKAKV</sequence>
<evidence type="ECO:0000313" key="13">
    <source>
        <dbReference type="Proteomes" id="UP001143545"/>
    </source>
</evidence>
<keyword evidence="13" id="KW-1185">Reference proteome</keyword>
<dbReference type="EC" id="2.7.4.1" evidence="6 7"/>
<dbReference type="Gene3D" id="3.30.870.10">
    <property type="entry name" value="Endonuclease Chain A"/>
    <property type="match status" value="2"/>
</dbReference>
<dbReference type="HAMAP" id="MF_00347">
    <property type="entry name" value="Polyphosphate_kinase"/>
    <property type="match status" value="1"/>
</dbReference>